<dbReference type="EMBL" id="CAJOBH010125561">
    <property type="protein sequence ID" value="CAF4733150.1"/>
    <property type="molecule type" value="Genomic_DNA"/>
</dbReference>
<proteinExistence type="predicted"/>
<feature type="compositionally biased region" description="Basic and acidic residues" evidence="1">
    <location>
        <begin position="14"/>
        <end position="24"/>
    </location>
</feature>
<evidence type="ECO:0000313" key="4">
    <source>
        <dbReference type="Proteomes" id="UP000681720"/>
    </source>
</evidence>
<feature type="non-terminal residue" evidence="2">
    <location>
        <position position="1"/>
    </location>
</feature>
<comment type="caution">
    <text evidence="2">The sequence shown here is derived from an EMBL/GenBank/DDBJ whole genome shotgun (WGS) entry which is preliminary data.</text>
</comment>
<dbReference type="Proteomes" id="UP000681720">
    <property type="component" value="Unassembled WGS sequence"/>
</dbReference>
<reference evidence="2" key="1">
    <citation type="submission" date="2021-02" db="EMBL/GenBank/DDBJ databases">
        <authorList>
            <person name="Nowell W R."/>
        </authorList>
    </citation>
    <scope>NUCLEOTIDE SEQUENCE</scope>
</reference>
<feature type="non-terminal residue" evidence="2">
    <location>
        <position position="80"/>
    </location>
</feature>
<organism evidence="2 4">
    <name type="scientific">Rotaria magnacalcarata</name>
    <dbReference type="NCBI Taxonomy" id="392030"/>
    <lineage>
        <taxon>Eukaryota</taxon>
        <taxon>Metazoa</taxon>
        <taxon>Spiralia</taxon>
        <taxon>Gnathifera</taxon>
        <taxon>Rotifera</taxon>
        <taxon>Eurotatoria</taxon>
        <taxon>Bdelloidea</taxon>
        <taxon>Philodinida</taxon>
        <taxon>Philodinidae</taxon>
        <taxon>Rotaria</taxon>
    </lineage>
</organism>
<dbReference type="Proteomes" id="UP000681967">
    <property type="component" value="Unassembled WGS sequence"/>
</dbReference>
<sequence length="80" mass="8738">IQVKQAAAPPTKTVDNKDDADLLNKSKTNPKLPPTTQLQKIVPPSETDDEDDLFNTSTSKPKVLIKDTPQVISPLKSNDN</sequence>
<evidence type="ECO:0000313" key="2">
    <source>
        <dbReference type="EMBL" id="CAF4613382.1"/>
    </source>
</evidence>
<dbReference type="EMBL" id="CAJOBJ010106871">
    <property type="protein sequence ID" value="CAF4613382.1"/>
    <property type="molecule type" value="Genomic_DNA"/>
</dbReference>
<name>A0A8S2ZHL0_9BILA</name>
<feature type="compositionally biased region" description="Polar residues" evidence="1">
    <location>
        <begin position="25"/>
        <end position="39"/>
    </location>
</feature>
<evidence type="ECO:0000256" key="1">
    <source>
        <dbReference type="SAM" id="MobiDB-lite"/>
    </source>
</evidence>
<dbReference type="AlphaFoldDB" id="A0A8S2ZHL0"/>
<accession>A0A8S2ZHL0</accession>
<gene>
    <name evidence="3" type="ORF">BYL167_LOCUS45347</name>
    <name evidence="2" type="ORF">GIL414_LOCUS39459</name>
</gene>
<feature type="region of interest" description="Disordered" evidence="1">
    <location>
        <begin position="1"/>
        <end position="80"/>
    </location>
</feature>
<evidence type="ECO:0000313" key="3">
    <source>
        <dbReference type="EMBL" id="CAF4733150.1"/>
    </source>
</evidence>
<protein>
    <submittedName>
        <fullName evidence="2">Uncharacterized protein</fullName>
    </submittedName>
</protein>